<dbReference type="PRINTS" id="PR00070">
    <property type="entry name" value="DHFR"/>
</dbReference>
<comment type="catalytic activity">
    <reaction evidence="8">
        <text>(6S)-5,6,7,8-tetrahydrofolate + NADP(+) = 7,8-dihydrofolate + NADPH + H(+)</text>
        <dbReference type="Rhea" id="RHEA:15009"/>
        <dbReference type="ChEBI" id="CHEBI:15378"/>
        <dbReference type="ChEBI" id="CHEBI:57451"/>
        <dbReference type="ChEBI" id="CHEBI:57453"/>
        <dbReference type="ChEBI" id="CHEBI:57783"/>
        <dbReference type="ChEBI" id="CHEBI:58349"/>
        <dbReference type="EC" id="1.5.1.3"/>
    </reaction>
</comment>
<keyword evidence="11" id="KW-1185">Reference proteome</keyword>
<evidence type="ECO:0000259" key="9">
    <source>
        <dbReference type="PROSITE" id="PS51330"/>
    </source>
</evidence>
<dbReference type="EMBL" id="BAAAFH010000002">
    <property type="protein sequence ID" value="GAA0873684.1"/>
    <property type="molecule type" value="Genomic_DNA"/>
</dbReference>
<comment type="pathway">
    <text evidence="1 8">Cofactor biosynthesis; tetrahydrofolate biosynthesis; 5,6,7,8-tetrahydrofolate from 7,8-dihydrofolate: step 1/1.</text>
</comment>
<feature type="domain" description="DHFR" evidence="9">
    <location>
        <begin position="4"/>
        <end position="168"/>
    </location>
</feature>
<dbReference type="InterPro" id="IPR012259">
    <property type="entry name" value="DHFR"/>
</dbReference>
<evidence type="ECO:0000256" key="8">
    <source>
        <dbReference type="PIRNR" id="PIRNR000194"/>
    </source>
</evidence>
<dbReference type="Proteomes" id="UP001501126">
    <property type="component" value="Unassembled WGS sequence"/>
</dbReference>
<evidence type="ECO:0000313" key="10">
    <source>
        <dbReference type="EMBL" id="GAA0873684.1"/>
    </source>
</evidence>
<keyword evidence="5 8" id="KW-0521">NADP</keyword>
<comment type="caution">
    <text evidence="10">The sequence shown here is derived from an EMBL/GenBank/DDBJ whole genome shotgun (WGS) entry which is preliminary data.</text>
</comment>
<keyword evidence="4 8" id="KW-0554">One-carbon metabolism</keyword>
<dbReference type="PANTHER" id="PTHR48069:SF3">
    <property type="entry name" value="DIHYDROFOLATE REDUCTASE"/>
    <property type="match status" value="1"/>
</dbReference>
<gene>
    <name evidence="10" type="primary">dfrA</name>
    <name evidence="10" type="ORF">GCM10009118_00920</name>
</gene>
<name>A0ABN1MKK9_9FLAO</name>
<dbReference type="InterPro" id="IPR001796">
    <property type="entry name" value="DHFR_dom"/>
</dbReference>
<reference evidence="10 11" key="1">
    <citation type="journal article" date="2019" name="Int. J. Syst. Evol. Microbiol.">
        <title>The Global Catalogue of Microorganisms (GCM) 10K type strain sequencing project: providing services to taxonomists for standard genome sequencing and annotation.</title>
        <authorList>
            <consortium name="The Broad Institute Genomics Platform"/>
            <consortium name="The Broad Institute Genome Sequencing Center for Infectious Disease"/>
            <person name="Wu L."/>
            <person name="Ma J."/>
        </authorList>
    </citation>
    <scope>NUCLEOTIDE SEQUENCE [LARGE SCALE GENOMIC DNA]</scope>
    <source>
        <strain evidence="10 11">JCM 16083</strain>
    </source>
</reference>
<dbReference type="Gene3D" id="3.40.430.10">
    <property type="entry name" value="Dihydrofolate Reductase, subunit A"/>
    <property type="match status" value="1"/>
</dbReference>
<dbReference type="RefSeq" id="WP_343783955.1">
    <property type="nucleotide sequence ID" value="NZ_BAAAFH010000002.1"/>
</dbReference>
<dbReference type="SUPFAM" id="SSF53597">
    <property type="entry name" value="Dihydrofolate reductase-like"/>
    <property type="match status" value="1"/>
</dbReference>
<dbReference type="PIRSF" id="PIRSF000194">
    <property type="entry name" value="DHFR"/>
    <property type="match status" value="1"/>
</dbReference>
<evidence type="ECO:0000256" key="4">
    <source>
        <dbReference type="ARBA" id="ARBA00022563"/>
    </source>
</evidence>
<keyword evidence="6 8" id="KW-0560">Oxidoreductase</keyword>
<dbReference type="PROSITE" id="PS51330">
    <property type="entry name" value="DHFR_2"/>
    <property type="match status" value="1"/>
</dbReference>
<protein>
    <recommendedName>
        <fullName evidence="3 8">Dihydrofolate reductase</fullName>
        <ecNumber evidence="3 8">1.5.1.3</ecNumber>
    </recommendedName>
</protein>
<accession>A0ABN1MKK9</accession>
<dbReference type="EC" id="1.5.1.3" evidence="3 8"/>
<evidence type="ECO:0000256" key="2">
    <source>
        <dbReference type="ARBA" id="ARBA00009539"/>
    </source>
</evidence>
<dbReference type="InterPro" id="IPR024072">
    <property type="entry name" value="DHFR-like_dom_sf"/>
</dbReference>
<evidence type="ECO:0000256" key="7">
    <source>
        <dbReference type="ARBA" id="ARBA00025067"/>
    </source>
</evidence>
<comment type="function">
    <text evidence="7 8">Key enzyme in folate metabolism. Catalyzes an essential reaction for de novo glycine and purine synthesis, and for DNA precursor synthesis.</text>
</comment>
<dbReference type="PANTHER" id="PTHR48069">
    <property type="entry name" value="DIHYDROFOLATE REDUCTASE"/>
    <property type="match status" value="1"/>
</dbReference>
<evidence type="ECO:0000256" key="6">
    <source>
        <dbReference type="ARBA" id="ARBA00023002"/>
    </source>
</evidence>
<evidence type="ECO:0000256" key="1">
    <source>
        <dbReference type="ARBA" id="ARBA00004903"/>
    </source>
</evidence>
<dbReference type="Pfam" id="PF00186">
    <property type="entry name" value="DHFR_1"/>
    <property type="match status" value="1"/>
</dbReference>
<dbReference type="CDD" id="cd00209">
    <property type="entry name" value="DHFR"/>
    <property type="match status" value="1"/>
</dbReference>
<evidence type="ECO:0000313" key="11">
    <source>
        <dbReference type="Proteomes" id="UP001501126"/>
    </source>
</evidence>
<organism evidence="10 11">
    <name type="scientific">Wandonia haliotis</name>
    <dbReference type="NCBI Taxonomy" id="574963"/>
    <lineage>
        <taxon>Bacteria</taxon>
        <taxon>Pseudomonadati</taxon>
        <taxon>Bacteroidota</taxon>
        <taxon>Flavobacteriia</taxon>
        <taxon>Flavobacteriales</taxon>
        <taxon>Crocinitomicaceae</taxon>
        <taxon>Wandonia</taxon>
    </lineage>
</organism>
<evidence type="ECO:0000256" key="5">
    <source>
        <dbReference type="ARBA" id="ARBA00022857"/>
    </source>
</evidence>
<proteinExistence type="inferred from homology"/>
<comment type="similarity">
    <text evidence="2 8">Belongs to the dihydrofolate reductase family.</text>
</comment>
<sequence>MSKKVTLIVAVADNNVIGKDNDLVWRLRDDMRFFKETTTGHIILTGRKNFESIPEKFRPLPDRLNCILTRNPEYDAPGCELFSSVSGWLETYQNDERNLFIIGGGEVYRESLEKGYVTEMFITHVHGEPEGDTFFPDFDKEDWTISVVGTGEKNERNDYSFTIKKYTRK</sequence>
<evidence type="ECO:0000256" key="3">
    <source>
        <dbReference type="ARBA" id="ARBA00012856"/>
    </source>
</evidence>